<keyword evidence="3 7" id="KW-0812">Transmembrane</keyword>
<evidence type="ECO:0000313" key="9">
    <source>
        <dbReference type="EMBL" id="NNG37644.1"/>
    </source>
</evidence>
<dbReference type="AlphaFoldDB" id="A0A849A9N5"/>
<evidence type="ECO:0000259" key="8">
    <source>
        <dbReference type="Pfam" id="PF12823"/>
    </source>
</evidence>
<keyword evidence="2" id="KW-1003">Cell membrane</keyword>
<evidence type="ECO:0000256" key="6">
    <source>
        <dbReference type="SAM" id="MobiDB-lite"/>
    </source>
</evidence>
<feature type="transmembrane region" description="Helical" evidence="7">
    <location>
        <begin position="60"/>
        <end position="79"/>
    </location>
</feature>
<dbReference type="PANTHER" id="PTHR40077:SF2">
    <property type="entry name" value="MEMBRANE PROTEIN"/>
    <property type="match status" value="1"/>
</dbReference>
<gene>
    <name evidence="9" type="ORF">HKD39_18455</name>
</gene>
<keyword evidence="10" id="KW-1185">Reference proteome</keyword>
<feature type="region of interest" description="Disordered" evidence="6">
    <location>
        <begin position="1"/>
        <end position="21"/>
    </location>
</feature>
<dbReference type="NCBIfam" id="TIGR03954">
    <property type="entry name" value="integ_memb_HG"/>
    <property type="match status" value="1"/>
</dbReference>
<dbReference type="RefSeq" id="WP_171201343.1">
    <property type="nucleotide sequence ID" value="NZ_JABEND010000017.1"/>
</dbReference>
<proteinExistence type="predicted"/>
<accession>A0A849A9N5</accession>
<dbReference type="InterPro" id="IPR023845">
    <property type="entry name" value="DUF3817_TM"/>
</dbReference>
<protein>
    <submittedName>
        <fullName evidence="9">DUF3817 domain-containing protein</fullName>
    </submittedName>
</protein>
<feature type="transmembrane region" description="Helical" evidence="7">
    <location>
        <begin position="32"/>
        <end position="54"/>
    </location>
</feature>
<dbReference type="Pfam" id="PF12823">
    <property type="entry name" value="DUF3817"/>
    <property type="match status" value="1"/>
</dbReference>
<feature type="transmembrane region" description="Helical" evidence="7">
    <location>
        <begin position="91"/>
        <end position="112"/>
    </location>
</feature>
<evidence type="ECO:0000256" key="2">
    <source>
        <dbReference type="ARBA" id="ARBA00022475"/>
    </source>
</evidence>
<dbReference type="EMBL" id="JABEND010000017">
    <property type="protein sequence ID" value="NNG37644.1"/>
    <property type="molecule type" value="Genomic_DNA"/>
</dbReference>
<evidence type="ECO:0000313" key="10">
    <source>
        <dbReference type="Proteomes" id="UP000562984"/>
    </source>
</evidence>
<reference evidence="9 10" key="1">
    <citation type="submission" date="2020-05" db="EMBL/GenBank/DDBJ databases">
        <title>Nakamurella sp. DB0629 isolated from air conditioner.</title>
        <authorList>
            <person name="Kim D.H."/>
            <person name="Kim D.-U."/>
        </authorList>
    </citation>
    <scope>NUCLEOTIDE SEQUENCE [LARGE SCALE GENOMIC DNA]</scope>
    <source>
        <strain evidence="9 10">DB0629</strain>
    </source>
</reference>
<evidence type="ECO:0000256" key="7">
    <source>
        <dbReference type="SAM" id="Phobius"/>
    </source>
</evidence>
<feature type="domain" description="DUF3817" evidence="8">
    <location>
        <begin position="27"/>
        <end position="114"/>
    </location>
</feature>
<comment type="caution">
    <text evidence="9">The sequence shown here is derived from an EMBL/GenBank/DDBJ whole genome shotgun (WGS) entry which is preliminary data.</text>
</comment>
<dbReference type="GO" id="GO:0005886">
    <property type="term" value="C:plasma membrane"/>
    <property type="evidence" value="ECO:0007669"/>
    <property type="project" value="UniProtKB-SubCell"/>
</dbReference>
<dbReference type="Proteomes" id="UP000562984">
    <property type="component" value="Unassembled WGS sequence"/>
</dbReference>
<dbReference type="PANTHER" id="PTHR40077">
    <property type="entry name" value="MEMBRANE PROTEIN-RELATED"/>
    <property type="match status" value="1"/>
</dbReference>
<organism evidence="9 10">
    <name type="scientific">Nakamurella aerolata</name>
    <dbReference type="NCBI Taxonomy" id="1656892"/>
    <lineage>
        <taxon>Bacteria</taxon>
        <taxon>Bacillati</taxon>
        <taxon>Actinomycetota</taxon>
        <taxon>Actinomycetes</taxon>
        <taxon>Nakamurellales</taxon>
        <taxon>Nakamurellaceae</taxon>
        <taxon>Nakamurella</taxon>
    </lineage>
</organism>
<evidence type="ECO:0000256" key="5">
    <source>
        <dbReference type="ARBA" id="ARBA00023136"/>
    </source>
</evidence>
<evidence type="ECO:0000256" key="4">
    <source>
        <dbReference type="ARBA" id="ARBA00022989"/>
    </source>
</evidence>
<evidence type="ECO:0000256" key="1">
    <source>
        <dbReference type="ARBA" id="ARBA00004651"/>
    </source>
</evidence>
<name>A0A849A9N5_9ACTN</name>
<evidence type="ECO:0000256" key="3">
    <source>
        <dbReference type="ARBA" id="ARBA00022692"/>
    </source>
</evidence>
<sequence>MPTDPARPSTKPAPGAPEMPPKTAKALRRYRIAAFAEGVALFILVIAMVMRYVFDQRWATQVWGPIHGVIFAIYVLFSFDLGYKERWSMKGILAVLVAGVIPIVSFVAEAWVSRKVLARQRI</sequence>
<comment type="subcellular location">
    <subcellularLocation>
        <location evidence="1">Cell membrane</location>
        <topology evidence="1">Multi-pass membrane protein</topology>
    </subcellularLocation>
</comment>
<keyword evidence="5 7" id="KW-0472">Membrane</keyword>
<keyword evidence="4 7" id="KW-1133">Transmembrane helix</keyword>